<sequence length="60" mass="6982">MNWTSPAEFFAMGGYGQYVWGSVAVTLVALCTEWFLLRQRRKVALSQVKRQSILREEESR</sequence>
<evidence type="ECO:0000256" key="7">
    <source>
        <dbReference type="ARBA" id="ARBA00022519"/>
    </source>
</evidence>
<dbReference type="OrthoDB" id="9815607at2"/>
<dbReference type="GO" id="GO:1903607">
    <property type="term" value="P:cytochrome c biosynthetic process"/>
    <property type="evidence" value="ECO:0007669"/>
    <property type="project" value="TreeGrafter"/>
</dbReference>
<evidence type="ECO:0000256" key="9">
    <source>
        <dbReference type="ARBA" id="ARBA00022748"/>
    </source>
</evidence>
<evidence type="ECO:0000256" key="6">
    <source>
        <dbReference type="ARBA" id="ARBA00022475"/>
    </source>
</evidence>
<dbReference type="PANTHER" id="PTHR37531">
    <property type="entry name" value="HEME EXPORTER PROTEIN D"/>
    <property type="match status" value="1"/>
</dbReference>
<gene>
    <name evidence="13" type="primary">ccmD</name>
    <name evidence="13" type="ORF">CR155_16255</name>
</gene>
<evidence type="ECO:0000256" key="12">
    <source>
        <dbReference type="RuleBase" id="RU363101"/>
    </source>
</evidence>
<dbReference type="InterPro" id="IPR007078">
    <property type="entry name" value="Haem_export_protD_CcmD"/>
</dbReference>
<dbReference type="Proteomes" id="UP000234328">
    <property type="component" value="Unassembled WGS sequence"/>
</dbReference>
<comment type="subcellular location">
    <subcellularLocation>
        <location evidence="2 12">Cell inner membrane</location>
        <topology evidence="2 12">Single-pass membrane protein</topology>
    </subcellularLocation>
</comment>
<keyword evidence="5 12" id="KW-0813">Transport</keyword>
<dbReference type="GO" id="GO:0017004">
    <property type="term" value="P:cytochrome complex assembly"/>
    <property type="evidence" value="ECO:0007669"/>
    <property type="project" value="UniProtKB-KW"/>
</dbReference>
<dbReference type="RefSeq" id="WP_102071085.1">
    <property type="nucleotide sequence ID" value="NZ_PDNV01000010.1"/>
</dbReference>
<comment type="caution">
    <text evidence="13">The sequence shown here is derived from an EMBL/GenBank/DDBJ whole genome shotgun (WGS) entry which is preliminary data.</text>
</comment>
<evidence type="ECO:0000256" key="4">
    <source>
        <dbReference type="ARBA" id="ARBA00016461"/>
    </source>
</evidence>
<comment type="similarity">
    <text evidence="3 12">Belongs to the CcmD/CycX/HelD family.</text>
</comment>
<accession>A0A2N4UD66</accession>
<dbReference type="PANTHER" id="PTHR37531:SF1">
    <property type="entry name" value="HEME EXPORTER PROTEIN D"/>
    <property type="match status" value="1"/>
</dbReference>
<keyword evidence="10 12" id="KW-1133">Transmembrane helix</keyword>
<keyword evidence="9 12" id="KW-0201">Cytochrome c-type biogenesis</keyword>
<dbReference type="GO" id="GO:0015886">
    <property type="term" value="P:heme transport"/>
    <property type="evidence" value="ECO:0007669"/>
    <property type="project" value="InterPro"/>
</dbReference>
<name>A0A2N4UD66_9BURK</name>
<dbReference type="NCBIfam" id="TIGR03141">
    <property type="entry name" value="cytochro_ccmD"/>
    <property type="match status" value="1"/>
</dbReference>
<evidence type="ECO:0000256" key="3">
    <source>
        <dbReference type="ARBA" id="ARBA00008741"/>
    </source>
</evidence>
<dbReference type="GO" id="GO:0005886">
    <property type="term" value="C:plasma membrane"/>
    <property type="evidence" value="ECO:0007669"/>
    <property type="project" value="UniProtKB-SubCell"/>
</dbReference>
<feature type="transmembrane region" description="Helical" evidence="12">
    <location>
        <begin position="18"/>
        <end position="37"/>
    </location>
</feature>
<dbReference type="InterPro" id="IPR052075">
    <property type="entry name" value="Heme_exporter_D"/>
</dbReference>
<keyword evidence="7 12" id="KW-0997">Cell inner membrane</keyword>
<organism evidence="13 14">
    <name type="scientific">Pollutimonas nitritireducens</name>
    <dbReference type="NCBI Taxonomy" id="2045209"/>
    <lineage>
        <taxon>Bacteria</taxon>
        <taxon>Pseudomonadati</taxon>
        <taxon>Pseudomonadota</taxon>
        <taxon>Betaproteobacteria</taxon>
        <taxon>Burkholderiales</taxon>
        <taxon>Alcaligenaceae</taxon>
        <taxon>Pollutimonas</taxon>
    </lineage>
</organism>
<evidence type="ECO:0000256" key="1">
    <source>
        <dbReference type="ARBA" id="ARBA00002442"/>
    </source>
</evidence>
<evidence type="ECO:0000256" key="10">
    <source>
        <dbReference type="ARBA" id="ARBA00022989"/>
    </source>
</evidence>
<evidence type="ECO:0000256" key="2">
    <source>
        <dbReference type="ARBA" id="ARBA00004377"/>
    </source>
</evidence>
<reference evidence="13 14" key="1">
    <citation type="submission" date="2017-10" db="EMBL/GenBank/DDBJ databases">
        <title>Two draft genome sequences of Pusillimonas sp. strains isolated from a nitrate- and radionuclide-contaminated groundwater in Russia.</title>
        <authorList>
            <person name="Grouzdev D.S."/>
            <person name="Tourova T.P."/>
            <person name="Goeva M.A."/>
            <person name="Babich T.L."/>
            <person name="Sokolova D.S."/>
            <person name="Abdullin R."/>
            <person name="Poltaraus A.B."/>
            <person name="Toshchakov S.V."/>
            <person name="Nazina T.N."/>
        </authorList>
    </citation>
    <scope>NUCLEOTIDE SEQUENCE [LARGE SCALE GENOMIC DNA]</scope>
    <source>
        <strain evidence="13 14">JR1/69-2-13</strain>
    </source>
</reference>
<keyword evidence="11 12" id="KW-0472">Membrane</keyword>
<proteinExistence type="inferred from homology"/>
<evidence type="ECO:0000313" key="13">
    <source>
        <dbReference type="EMBL" id="PLC52952.1"/>
    </source>
</evidence>
<keyword evidence="14" id="KW-1185">Reference proteome</keyword>
<keyword evidence="8 12" id="KW-0812">Transmembrane</keyword>
<dbReference type="EMBL" id="PDNV01000010">
    <property type="protein sequence ID" value="PLC52952.1"/>
    <property type="molecule type" value="Genomic_DNA"/>
</dbReference>
<evidence type="ECO:0000256" key="5">
    <source>
        <dbReference type="ARBA" id="ARBA00022448"/>
    </source>
</evidence>
<evidence type="ECO:0000256" key="8">
    <source>
        <dbReference type="ARBA" id="ARBA00022692"/>
    </source>
</evidence>
<keyword evidence="6 12" id="KW-1003">Cell membrane</keyword>
<comment type="function">
    <text evidence="1 12">Required for the export of heme to the periplasm for the biogenesis of c-type cytochromes.</text>
</comment>
<evidence type="ECO:0000256" key="11">
    <source>
        <dbReference type="ARBA" id="ARBA00023136"/>
    </source>
</evidence>
<evidence type="ECO:0000313" key="14">
    <source>
        <dbReference type="Proteomes" id="UP000234328"/>
    </source>
</evidence>
<dbReference type="Pfam" id="PF04995">
    <property type="entry name" value="CcmD"/>
    <property type="match status" value="1"/>
</dbReference>
<dbReference type="AlphaFoldDB" id="A0A2N4UD66"/>
<protein>
    <recommendedName>
        <fullName evidence="4 12">Heme exporter protein D</fullName>
    </recommendedName>
</protein>